<dbReference type="GO" id="GO:0005886">
    <property type="term" value="C:plasma membrane"/>
    <property type="evidence" value="ECO:0007669"/>
    <property type="project" value="UniProtKB-SubCell"/>
</dbReference>
<dbReference type="Pfam" id="PF00528">
    <property type="entry name" value="BPD_transp_1"/>
    <property type="match status" value="1"/>
</dbReference>
<dbReference type="STRING" id="1447782.SAMN05444417_0527"/>
<comment type="subcellular location">
    <subcellularLocation>
        <location evidence="1 7">Cell membrane</location>
        <topology evidence="1 7">Multi-pass membrane protein</topology>
    </subcellularLocation>
</comment>
<keyword evidence="3" id="KW-1003">Cell membrane</keyword>
<keyword evidence="4 7" id="KW-0812">Transmembrane</keyword>
<evidence type="ECO:0000256" key="6">
    <source>
        <dbReference type="ARBA" id="ARBA00023136"/>
    </source>
</evidence>
<dbReference type="GO" id="GO:0055085">
    <property type="term" value="P:transmembrane transport"/>
    <property type="evidence" value="ECO:0007669"/>
    <property type="project" value="InterPro"/>
</dbReference>
<evidence type="ECO:0000259" key="9">
    <source>
        <dbReference type="PROSITE" id="PS50928"/>
    </source>
</evidence>
<dbReference type="InterPro" id="IPR000515">
    <property type="entry name" value="MetI-like"/>
</dbReference>
<protein>
    <submittedName>
        <fullName evidence="10">Lactose ABC transporter membrane protein</fullName>
    </submittedName>
</protein>
<dbReference type="Gene3D" id="1.10.3720.10">
    <property type="entry name" value="MetI-like"/>
    <property type="match status" value="1"/>
</dbReference>
<feature type="transmembrane region" description="Helical" evidence="7">
    <location>
        <begin position="218"/>
        <end position="238"/>
    </location>
</feature>
<name>A0A1M6AN22_9RHOB</name>
<feature type="domain" description="ABC transmembrane type-1" evidence="9">
    <location>
        <begin position="95"/>
        <end position="284"/>
    </location>
</feature>
<feature type="region of interest" description="Disordered" evidence="8">
    <location>
        <begin position="1"/>
        <end position="26"/>
    </location>
</feature>
<dbReference type="PROSITE" id="PS50928">
    <property type="entry name" value="ABC_TM1"/>
    <property type="match status" value="1"/>
</dbReference>
<organism evidence="10 11">
    <name type="scientific">Wenxinia saemankumensis</name>
    <dbReference type="NCBI Taxonomy" id="1447782"/>
    <lineage>
        <taxon>Bacteria</taxon>
        <taxon>Pseudomonadati</taxon>
        <taxon>Pseudomonadota</taxon>
        <taxon>Alphaproteobacteria</taxon>
        <taxon>Rhodobacterales</taxon>
        <taxon>Roseobacteraceae</taxon>
        <taxon>Wenxinia</taxon>
    </lineage>
</organism>
<keyword evidence="6 7" id="KW-0472">Membrane</keyword>
<dbReference type="InterPro" id="IPR035906">
    <property type="entry name" value="MetI-like_sf"/>
</dbReference>
<sequence>MSDVAAHRLDPEAAEPSARAALRGPDGPGRDMIGPAVKYIVLSLAAFVSVFPFFWMLVGTTNSSYDIVRGKAWFGDQLLVNLGNLIEQVDLPRVLFNSFYIAIISTVATLLVSSLAGYAFEIFRHKWRERIFAALLLMLSIPFAALMVPLFVMMASAGLINTYSAIILPTIANIFIIFYFRQATKAFPHELRDAAKIDGLKEWQIFLRVYMPVMRSTYAAATIIVFTLTWNNYLWPLIVLQTNDMKTMVLTISSLNSAYTPDFGVIMVATVITTLPTLIIFFLLQRLFVQGMLGSVK</sequence>
<dbReference type="EMBL" id="FQYO01000001">
    <property type="protein sequence ID" value="SHI37865.1"/>
    <property type="molecule type" value="Genomic_DNA"/>
</dbReference>
<feature type="transmembrane region" description="Helical" evidence="7">
    <location>
        <begin position="263"/>
        <end position="284"/>
    </location>
</feature>
<reference evidence="10 11" key="1">
    <citation type="submission" date="2016-11" db="EMBL/GenBank/DDBJ databases">
        <authorList>
            <person name="Jaros S."/>
            <person name="Januszkiewicz K."/>
            <person name="Wedrychowicz H."/>
        </authorList>
    </citation>
    <scope>NUCLEOTIDE SEQUENCE [LARGE SCALE GENOMIC DNA]</scope>
    <source>
        <strain evidence="10 11">DSM 100565</strain>
    </source>
</reference>
<keyword evidence="2 7" id="KW-0813">Transport</keyword>
<evidence type="ECO:0000256" key="8">
    <source>
        <dbReference type="SAM" id="MobiDB-lite"/>
    </source>
</evidence>
<evidence type="ECO:0000256" key="5">
    <source>
        <dbReference type="ARBA" id="ARBA00022989"/>
    </source>
</evidence>
<dbReference type="PANTHER" id="PTHR43744:SF2">
    <property type="entry name" value="ARABINOOLIGOSACCHARIDES TRANSPORT SYSTEM PERMEASE PROTEIN ARAQ"/>
    <property type="match status" value="1"/>
</dbReference>
<feature type="transmembrane region" description="Helical" evidence="7">
    <location>
        <begin position="160"/>
        <end position="180"/>
    </location>
</feature>
<evidence type="ECO:0000256" key="3">
    <source>
        <dbReference type="ARBA" id="ARBA00022475"/>
    </source>
</evidence>
<comment type="similarity">
    <text evidence="7">Belongs to the binding-protein-dependent transport system permease family.</text>
</comment>
<dbReference type="Proteomes" id="UP000184292">
    <property type="component" value="Unassembled WGS sequence"/>
</dbReference>
<accession>A0A1M6AN22</accession>
<dbReference type="RefSeq" id="WP_139300448.1">
    <property type="nucleotide sequence ID" value="NZ_FQYO01000001.1"/>
</dbReference>
<dbReference type="OrthoDB" id="9815445at2"/>
<feature type="transmembrane region" description="Helical" evidence="7">
    <location>
        <begin position="99"/>
        <end position="120"/>
    </location>
</feature>
<evidence type="ECO:0000256" key="7">
    <source>
        <dbReference type="RuleBase" id="RU363032"/>
    </source>
</evidence>
<evidence type="ECO:0000313" key="11">
    <source>
        <dbReference type="Proteomes" id="UP000184292"/>
    </source>
</evidence>
<dbReference type="PANTHER" id="PTHR43744">
    <property type="entry name" value="ABC TRANSPORTER PERMEASE PROTEIN MG189-RELATED-RELATED"/>
    <property type="match status" value="1"/>
</dbReference>
<feature type="compositionally biased region" description="Basic and acidic residues" evidence="8">
    <location>
        <begin position="1"/>
        <end position="11"/>
    </location>
</feature>
<evidence type="ECO:0000313" key="10">
    <source>
        <dbReference type="EMBL" id="SHI37865.1"/>
    </source>
</evidence>
<dbReference type="CDD" id="cd06261">
    <property type="entry name" value="TM_PBP2"/>
    <property type="match status" value="1"/>
</dbReference>
<evidence type="ECO:0000256" key="2">
    <source>
        <dbReference type="ARBA" id="ARBA00022448"/>
    </source>
</evidence>
<feature type="transmembrane region" description="Helical" evidence="7">
    <location>
        <begin position="39"/>
        <end position="58"/>
    </location>
</feature>
<evidence type="ECO:0000256" key="4">
    <source>
        <dbReference type="ARBA" id="ARBA00022692"/>
    </source>
</evidence>
<dbReference type="AlphaFoldDB" id="A0A1M6AN22"/>
<keyword evidence="5 7" id="KW-1133">Transmembrane helix</keyword>
<dbReference type="SUPFAM" id="SSF161098">
    <property type="entry name" value="MetI-like"/>
    <property type="match status" value="1"/>
</dbReference>
<evidence type="ECO:0000256" key="1">
    <source>
        <dbReference type="ARBA" id="ARBA00004651"/>
    </source>
</evidence>
<feature type="transmembrane region" description="Helical" evidence="7">
    <location>
        <begin position="132"/>
        <end position="154"/>
    </location>
</feature>
<proteinExistence type="inferred from homology"/>
<gene>
    <name evidence="10" type="ORF">SAMN05444417_0527</name>
</gene>
<keyword evidence="11" id="KW-1185">Reference proteome</keyword>